<dbReference type="GO" id="GO:0005886">
    <property type="term" value="C:plasma membrane"/>
    <property type="evidence" value="ECO:0007669"/>
    <property type="project" value="UniProtKB-SubCell"/>
</dbReference>
<dbReference type="HOGENOM" id="CLU_113758_2_0_7"/>
<keyword evidence="2" id="KW-1003">Cell membrane</keyword>
<feature type="transmembrane region" description="Helical" evidence="6">
    <location>
        <begin position="62"/>
        <end position="83"/>
    </location>
</feature>
<evidence type="ECO:0000313" key="7">
    <source>
        <dbReference type="EMBL" id="AGF79439.1"/>
    </source>
</evidence>
<keyword evidence="8" id="KW-1185">Reference proteome</keyword>
<dbReference type="AlphaFoldDB" id="M1NIP9"/>
<keyword evidence="4 6" id="KW-1133">Transmembrane helix</keyword>
<gene>
    <name evidence="7" type="ordered locus">UWK_02908</name>
</gene>
<sequence>MPNGFGSILSTLLFFSDNEVRTIVDSEQDKKHLAEPGHDLIKKHEDPFIEVLHRIIRVAVKILAVLMVMVIVWGIGDVVYVLYQRLITPPFLLLSINDILATFGAFLAVLIAIEIFINITMYLKTDVIPVRLVVATALMAISRKVIIFDFDEITPPFLLGTAATVLALGVTYWLISKKT</sequence>
<feature type="transmembrane region" description="Helical" evidence="6">
    <location>
        <begin position="103"/>
        <end position="123"/>
    </location>
</feature>
<feature type="transmembrane region" description="Helical" evidence="6">
    <location>
        <begin position="156"/>
        <end position="175"/>
    </location>
</feature>
<name>M1NIP9_DESSD</name>
<evidence type="ECO:0000256" key="5">
    <source>
        <dbReference type="ARBA" id="ARBA00023136"/>
    </source>
</evidence>
<keyword evidence="3 6" id="KW-0812">Transmembrane</keyword>
<organism evidence="7 8">
    <name type="scientific">Desulfocapsa sulfexigens (strain DSM 10523 / SB164P1)</name>
    <dbReference type="NCBI Taxonomy" id="1167006"/>
    <lineage>
        <taxon>Bacteria</taxon>
        <taxon>Pseudomonadati</taxon>
        <taxon>Thermodesulfobacteriota</taxon>
        <taxon>Desulfobulbia</taxon>
        <taxon>Desulfobulbales</taxon>
        <taxon>Desulfocapsaceae</taxon>
        <taxon>Desulfocapsa</taxon>
    </lineage>
</organism>
<evidence type="ECO:0000313" key="8">
    <source>
        <dbReference type="Proteomes" id="UP000011721"/>
    </source>
</evidence>
<accession>M1NIP9</accession>
<evidence type="ECO:0000256" key="4">
    <source>
        <dbReference type="ARBA" id="ARBA00022989"/>
    </source>
</evidence>
<evidence type="ECO:0000256" key="2">
    <source>
        <dbReference type="ARBA" id="ARBA00022475"/>
    </source>
</evidence>
<comment type="subcellular location">
    <subcellularLocation>
        <location evidence="1">Cell membrane</location>
        <topology evidence="1">Multi-pass membrane protein</topology>
    </subcellularLocation>
</comment>
<dbReference type="eggNOG" id="COG3431">
    <property type="taxonomic scope" value="Bacteria"/>
</dbReference>
<proteinExistence type="predicted"/>
<reference evidence="8" key="1">
    <citation type="journal article" date="2013" name="Stand. Genomic Sci.">
        <title>Complete genome sequence of Desulfocapsa sulfexigens, a marine deltaproteobacterium specialized in disproportionating inorganic sulfur compounds.</title>
        <authorList>
            <person name="Finster K.W."/>
            <person name="Kjeldsen K.U."/>
            <person name="Kube M."/>
            <person name="Reinhardt R."/>
            <person name="Mussmann M."/>
            <person name="Amann R."/>
            <person name="Schreiber L."/>
        </authorList>
    </citation>
    <scope>NUCLEOTIDE SEQUENCE [LARGE SCALE GENOMIC DNA]</scope>
    <source>
        <strain evidence="8">DSM 10523 / SB164P1</strain>
    </source>
</reference>
<dbReference type="STRING" id="1167006.UWK_02908"/>
<evidence type="ECO:0000256" key="1">
    <source>
        <dbReference type="ARBA" id="ARBA00004651"/>
    </source>
</evidence>
<keyword evidence="5 6" id="KW-0472">Membrane</keyword>
<feature type="transmembrane region" description="Helical" evidence="6">
    <location>
        <begin position="130"/>
        <end position="150"/>
    </location>
</feature>
<dbReference type="PATRIC" id="fig|1167006.5.peg.3142"/>
<dbReference type="KEGG" id="dsf:UWK_02908"/>
<evidence type="ECO:0000256" key="6">
    <source>
        <dbReference type="SAM" id="Phobius"/>
    </source>
</evidence>
<dbReference type="InterPro" id="IPR020948">
    <property type="entry name" value="P_starv_induced_PsiE-like"/>
</dbReference>
<dbReference type="EMBL" id="CP003985">
    <property type="protein sequence ID" value="AGF79439.1"/>
    <property type="molecule type" value="Genomic_DNA"/>
</dbReference>
<dbReference type="OrthoDB" id="5421219at2"/>
<dbReference type="Proteomes" id="UP000011721">
    <property type="component" value="Chromosome"/>
</dbReference>
<evidence type="ECO:0000256" key="3">
    <source>
        <dbReference type="ARBA" id="ARBA00022692"/>
    </source>
</evidence>
<dbReference type="Pfam" id="PF06146">
    <property type="entry name" value="PsiE"/>
    <property type="match status" value="1"/>
</dbReference>
<protein>
    <submittedName>
        <fullName evidence="7">Putative membrane protein</fullName>
    </submittedName>
</protein>
<dbReference type="RefSeq" id="WP_015405125.1">
    <property type="nucleotide sequence ID" value="NC_020304.1"/>
</dbReference>